<dbReference type="InterPro" id="IPR021299">
    <property type="entry name" value="DUF2871"/>
</dbReference>
<keyword evidence="1" id="KW-1133">Transmembrane helix</keyword>
<accession>A0A418JMF5</accession>
<dbReference type="Proteomes" id="UP000285625">
    <property type="component" value="Unassembled WGS sequence"/>
</dbReference>
<reference evidence="2 3" key="1">
    <citation type="journal article" date="2016" name="Front. Microbiol.">
        <title>Comprehensive Phylogenetic Analysis of Bovine Non-aureus Staphylococci Species Based on Whole-Genome Sequencing.</title>
        <authorList>
            <person name="Naushad S."/>
            <person name="Barkema H.W."/>
            <person name="Luby C."/>
            <person name="Condas L.A."/>
            <person name="Nobrega D.B."/>
            <person name="Carson D.A."/>
            <person name="De Buck J."/>
        </authorList>
    </citation>
    <scope>NUCLEOTIDE SEQUENCE [LARGE SCALE GENOMIC DNA]</scope>
    <source>
        <strain evidence="2 3">SNUC 5959</strain>
    </source>
</reference>
<proteinExistence type="predicted"/>
<gene>
    <name evidence="2" type="ORF">BUZ57_00400</name>
</gene>
<sequence>MKRILYTFMFYTTLGLLSGFAYREITVHYNFTGETQMSVMHTHLLTLGMFMFLMLIPIEKLFKISSYYLFNWFFIIYNIGVLVTVGMQFTKGFMQVSRQTIPPSLAGFAGIGHVTITAGFILLFFLLRQAILTEPRDGEPLVKRKKKKK</sequence>
<dbReference type="Gene3D" id="1.20.210.10">
    <property type="entry name" value="Cytochrome c oxidase-like, subunit I domain"/>
    <property type="match status" value="1"/>
</dbReference>
<feature type="transmembrane region" description="Helical" evidence="1">
    <location>
        <begin position="107"/>
        <end position="127"/>
    </location>
</feature>
<dbReference type="AlphaFoldDB" id="A0A418JMF5"/>
<dbReference type="Pfam" id="PF11070">
    <property type="entry name" value="DUF2871"/>
    <property type="match status" value="1"/>
</dbReference>
<dbReference type="STRING" id="1284.SHYC_02580"/>
<name>A0A418JMF5_STAHY</name>
<feature type="transmembrane region" description="Helical" evidence="1">
    <location>
        <begin position="68"/>
        <end position="87"/>
    </location>
</feature>
<dbReference type="RefSeq" id="WP_119634963.1">
    <property type="nucleotide sequence ID" value="NZ_JAHCNS010000003.1"/>
</dbReference>
<keyword evidence="1" id="KW-0812">Transmembrane</keyword>
<evidence type="ECO:0000313" key="3">
    <source>
        <dbReference type="Proteomes" id="UP000285625"/>
    </source>
</evidence>
<comment type="caution">
    <text evidence="2">The sequence shown here is derived from an EMBL/GenBank/DDBJ whole genome shotgun (WGS) entry which is preliminary data.</text>
</comment>
<keyword evidence="1" id="KW-0472">Membrane</keyword>
<dbReference type="EMBL" id="QXVO01000001">
    <property type="protein sequence ID" value="RIO47766.1"/>
    <property type="molecule type" value="Genomic_DNA"/>
</dbReference>
<evidence type="ECO:0000313" key="2">
    <source>
        <dbReference type="EMBL" id="RIO47766.1"/>
    </source>
</evidence>
<evidence type="ECO:0000256" key="1">
    <source>
        <dbReference type="SAM" id="Phobius"/>
    </source>
</evidence>
<protein>
    <submittedName>
        <fullName evidence="2">DUF2871 domain-containing protein</fullName>
    </submittedName>
</protein>
<feature type="transmembrane region" description="Helical" evidence="1">
    <location>
        <begin position="39"/>
        <end position="56"/>
    </location>
</feature>
<dbReference type="SUPFAM" id="SSF81442">
    <property type="entry name" value="Cytochrome c oxidase subunit I-like"/>
    <property type="match status" value="1"/>
</dbReference>
<dbReference type="InterPro" id="IPR036927">
    <property type="entry name" value="Cyt_c_oxase-like_su1_sf"/>
</dbReference>
<organism evidence="2 3">
    <name type="scientific">Staphylococcus hyicus</name>
    <dbReference type="NCBI Taxonomy" id="1284"/>
    <lineage>
        <taxon>Bacteria</taxon>
        <taxon>Bacillati</taxon>
        <taxon>Bacillota</taxon>
        <taxon>Bacilli</taxon>
        <taxon>Bacillales</taxon>
        <taxon>Staphylococcaceae</taxon>
        <taxon>Staphylococcus</taxon>
    </lineage>
</organism>